<sequence>MGAMDWLKKLNPWQTYRNTDGWPDVTPPIVPPAGRPTFDEDRAGDGEKRPDGGDLRD</sequence>
<dbReference type="Proteomes" id="UP001528912">
    <property type="component" value="Unassembled WGS sequence"/>
</dbReference>
<feature type="region of interest" description="Disordered" evidence="1">
    <location>
        <begin position="15"/>
        <end position="57"/>
    </location>
</feature>
<evidence type="ECO:0000313" key="2">
    <source>
        <dbReference type="EMBL" id="MDF8263616.1"/>
    </source>
</evidence>
<protein>
    <submittedName>
        <fullName evidence="2">Uncharacterized protein</fullName>
    </submittedName>
</protein>
<name>A0ABT6C4J6_9MICO</name>
<reference evidence="2 3" key="1">
    <citation type="submission" date="2023-03" db="EMBL/GenBank/DDBJ databases">
        <title>YIM 133296 draft genome.</title>
        <authorList>
            <person name="Xiong L."/>
        </authorList>
    </citation>
    <scope>NUCLEOTIDE SEQUENCE [LARGE SCALE GENOMIC DNA]</scope>
    <source>
        <strain evidence="2 3">YIM 133296</strain>
    </source>
</reference>
<evidence type="ECO:0000313" key="3">
    <source>
        <dbReference type="Proteomes" id="UP001528912"/>
    </source>
</evidence>
<dbReference type="RefSeq" id="WP_277191304.1">
    <property type="nucleotide sequence ID" value="NZ_JAROAV010000015.1"/>
</dbReference>
<proteinExistence type="predicted"/>
<comment type="caution">
    <text evidence="2">The sequence shown here is derived from an EMBL/GenBank/DDBJ whole genome shotgun (WGS) entry which is preliminary data.</text>
</comment>
<organism evidence="2 3">
    <name type="scientific">Luteipulveratus flavus</name>
    <dbReference type="NCBI Taxonomy" id="3031728"/>
    <lineage>
        <taxon>Bacteria</taxon>
        <taxon>Bacillati</taxon>
        <taxon>Actinomycetota</taxon>
        <taxon>Actinomycetes</taxon>
        <taxon>Micrococcales</taxon>
        <taxon>Dermacoccaceae</taxon>
        <taxon>Luteipulveratus</taxon>
    </lineage>
</organism>
<feature type="compositionally biased region" description="Basic and acidic residues" evidence="1">
    <location>
        <begin position="37"/>
        <end position="57"/>
    </location>
</feature>
<keyword evidence="3" id="KW-1185">Reference proteome</keyword>
<feature type="compositionally biased region" description="Pro residues" evidence="1">
    <location>
        <begin position="25"/>
        <end position="34"/>
    </location>
</feature>
<evidence type="ECO:0000256" key="1">
    <source>
        <dbReference type="SAM" id="MobiDB-lite"/>
    </source>
</evidence>
<dbReference type="EMBL" id="JAROAV010000015">
    <property type="protein sequence ID" value="MDF8263616.1"/>
    <property type="molecule type" value="Genomic_DNA"/>
</dbReference>
<gene>
    <name evidence="2" type="ORF">P4R38_05075</name>
</gene>
<accession>A0ABT6C4J6</accession>